<comment type="caution">
    <text evidence="9">The sequence shown here is derived from an EMBL/GenBank/DDBJ whole genome shotgun (WGS) entry which is preliminary data.</text>
</comment>
<feature type="transmembrane region" description="Helical" evidence="7">
    <location>
        <begin position="430"/>
        <end position="456"/>
    </location>
</feature>
<keyword evidence="4 7" id="KW-0812">Transmembrane</keyword>
<proteinExistence type="predicted"/>
<evidence type="ECO:0000256" key="3">
    <source>
        <dbReference type="ARBA" id="ARBA00022475"/>
    </source>
</evidence>
<evidence type="ECO:0000256" key="7">
    <source>
        <dbReference type="SAM" id="Phobius"/>
    </source>
</evidence>
<keyword evidence="2" id="KW-0813">Transport</keyword>
<evidence type="ECO:0000313" key="9">
    <source>
        <dbReference type="EMBL" id="CAF2182995.1"/>
    </source>
</evidence>
<sequence length="500" mass="56197">MENWVNMTNITSNARSPHIYQVVLGCTTFVLTLPFVVFHIHRYPLGSTGAVLVGALLMVICTVIDSSRVYTVIGNTNNLKTTFLRWGMMVISSYFEREQLIDHLLDRLFPLRLPFVQWLLRVSVTSSLLASLFTNDVTCILLTPLLLKKWIEQKRDARELKTLLLAIATQANIGSTLTIFGNPQMTLIASKSNAFVNQHSRLELKTCVIYLWFPIFVVWLVNFAFLLLHHQLALRISGQSSSTLSQNELGNINQQHLSLLPNKTTHETSSSLNQEQAVSIKSQSDYQPSNSRLFKFILFIVIIAIIALLFASNEKVRFDIGLIPVGAAIVLFLADAFVNHRSPTVILQRIDWNILILFFGIFIWLDGLNSTGIPSRIWAALNLDTASFQHIPSLFLLYAFILIGSNIFSNVPLTILILEQIQPDGDHLNLVLYLAFLTTIAGNLTLFGSVANLIVAQKALTSSLQYKFDFWTYLKYGFVTTLVLSLIGLFIIYGLVEAIN</sequence>
<dbReference type="GO" id="GO:0005886">
    <property type="term" value="C:plasma membrane"/>
    <property type="evidence" value="ECO:0007669"/>
    <property type="project" value="UniProtKB-SubCell"/>
</dbReference>
<dbReference type="Pfam" id="PF03600">
    <property type="entry name" value="CitMHS"/>
    <property type="match status" value="1"/>
</dbReference>
<dbReference type="PANTHER" id="PTHR43302:SF5">
    <property type="entry name" value="TRANSPORTER ARSB-RELATED"/>
    <property type="match status" value="1"/>
</dbReference>
<gene>
    <name evidence="9" type="ORF">XDN619_LOCUS31850</name>
</gene>
<evidence type="ECO:0000256" key="1">
    <source>
        <dbReference type="ARBA" id="ARBA00004651"/>
    </source>
</evidence>
<dbReference type="PANTHER" id="PTHR43302">
    <property type="entry name" value="TRANSPORTER ARSB-RELATED"/>
    <property type="match status" value="1"/>
</dbReference>
<dbReference type="EMBL" id="CAJNRG010015849">
    <property type="protein sequence ID" value="CAF2182995.1"/>
    <property type="molecule type" value="Genomic_DNA"/>
</dbReference>
<dbReference type="GO" id="GO:0055085">
    <property type="term" value="P:transmembrane transport"/>
    <property type="evidence" value="ECO:0007669"/>
    <property type="project" value="InterPro"/>
</dbReference>
<name>A0A816Z327_9BILA</name>
<evidence type="ECO:0000256" key="4">
    <source>
        <dbReference type="ARBA" id="ARBA00022692"/>
    </source>
</evidence>
<keyword evidence="6 7" id="KW-0472">Membrane</keyword>
<feature type="transmembrane region" description="Helical" evidence="7">
    <location>
        <begin position="20"/>
        <end position="38"/>
    </location>
</feature>
<evidence type="ECO:0000256" key="5">
    <source>
        <dbReference type="ARBA" id="ARBA00022989"/>
    </source>
</evidence>
<dbReference type="Proteomes" id="UP000663887">
    <property type="component" value="Unassembled WGS sequence"/>
</dbReference>
<protein>
    <recommendedName>
        <fullName evidence="8">Citrate transporter-like domain-containing protein</fullName>
    </recommendedName>
</protein>
<feature type="transmembrane region" description="Helical" evidence="7">
    <location>
        <begin position="50"/>
        <end position="70"/>
    </location>
</feature>
<feature type="domain" description="Citrate transporter-like" evidence="8">
    <location>
        <begin position="42"/>
        <end position="421"/>
    </location>
</feature>
<feature type="transmembrane region" description="Helical" evidence="7">
    <location>
        <begin position="209"/>
        <end position="228"/>
    </location>
</feature>
<accession>A0A816Z327</accession>
<evidence type="ECO:0000313" key="10">
    <source>
        <dbReference type="Proteomes" id="UP000663887"/>
    </source>
</evidence>
<dbReference type="InterPro" id="IPR004680">
    <property type="entry name" value="Cit_transptr-like_dom"/>
</dbReference>
<feature type="transmembrane region" description="Helical" evidence="7">
    <location>
        <begin position="318"/>
        <end position="338"/>
    </location>
</feature>
<feature type="transmembrane region" description="Helical" evidence="7">
    <location>
        <begin position="395"/>
        <end position="418"/>
    </location>
</feature>
<feature type="transmembrane region" description="Helical" evidence="7">
    <location>
        <begin position="350"/>
        <end position="368"/>
    </location>
</feature>
<evidence type="ECO:0000256" key="6">
    <source>
        <dbReference type="ARBA" id="ARBA00023136"/>
    </source>
</evidence>
<evidence type="ECO:0000256" key="2">
    <source>
        <dbReference type="ARBA" id="ARBA00022448"/>
    </source>
</evidence>
<keyword evidence="5 7" id="KW-1133">Transmembrane helix</keyword>
<keyword evidence="3" id="KW-1003">Cell membrane</keyword>
<feature type="transmembrane region" description="Helical" evidence="7">
    <location>
        <begin position="476"/>
        <end position="496"/>
    </location>
</feature>
<comment type="subcellular location">
    <subcellularLocation>
        <location evidence="1">Cell membrane</location>
        <topology evidence="1">Multi-pass membrane protein</topology>
    </subcellularLocation>
</comment>
<feature type="transmembrane region" description="Helical" evidence="7">
    <location>
        <begin position="293"/>
        <end position="312"/>
    </location>
</feature>
<evidence type="ECO:0000259" key="8">
    <source>
        <dbReference type="Pfam" id="PF03600"/>
    </source>
</evidence>
<dbReference type="AlphaFoldDB" id="A0A816Z327"/>
<organism evidence="9 10">
    <name type="scientific">Rotaria magnacalcarata</name>
    <dbReference type="NCBI Taxonomy" id="392030"/>
    <lineage>
        <taxon>Eukaryota</taxon>
        <taxon>Metazoa</taxon>
        <taxon>Spiralia</taxon>
        <taxon>Gnathifera</taxon>
        <taxon>Rotifera</taxon>
        <taxon>Eurotatoria</taxon>
        <taxon>Bdelloidea</taxon>
        <taxon>Philodinida</taxon>
        <taxon>Philodinidae</taxon>
        <taxon>Rotaria</taxon>
    </lineage>
</organism>
<reference evidence="9" key="1">
    <citation type="submission" date="2021-02" db="EMBL/GenBank/DDBJ databases">
        <authorList>
            <person name="Nowell W R."/>
        </authorList>
    </citation>
    <scope>NUCLEOTIDE SEQUENCE</scope>
</reference>